<evidence type="ECO:0000313" key="3">
    <source>
        <dbReference type="Proteomes" id="UP000265618"/>
    </source>
</evidence>
<feature type="non-terminal residue" evidence="2">
    <location>
        <position position="1"/>
    </location>
</feature>
<gene>
    <name evidence="2" type="ORF">KIPB_017385</name>
</gene>
<proteinExistence type="predicted"/>
<comment type="caution">
    <text evidence="2">The sequence shown here is derived from an EMBL/GenBank/DDBJ whole genome shotgun (WGS) entry which is preliminary data.</text>
</comment>
<protein>
    <submittedName>
        <fullName evidence="2">Uncharacterized protein</fullName>
    </submittedName>
</protein>
<keyword evidence="3" id="KW-1185">Reference proteome</keyword>
<sequence>RESSPSSPSSPPPPPSLTSLCLSPRDAEAPVASAGLDEIVVSTEGINLLRNACVHRVDPSLWVSQRVGEDAYNEGEIASAPTMDAVSLSITLNYLAAG</sequence>
<dbReference type="Proteomes" id="UP000265618">
    <property type="component" value="Unassembled WGS sequence"/>
</dbReference>
<dbReference type="AlphaFoldDB" id="A0A9K3DDY7"/>
<evidence type="ECO:0000313" key="2">
    <source>
        <dbReference type="EMBL" id="GIQ93127.1"/>
    </source>
</evidence>
<feature type="region of interest" description="Disordered" evidence="1">
    <location>
        <begin position="1"/>
        <end position="22"/>
    </location>
</feature>
<evidence type="ECO:0000256" key="1">
    <source>
        <dbReference type="SAM" id="MobiDB-lite"/>
    </source>
</evidence>
<dbReference type="EMBL" id="BDIP01011557">
    <property type="protein sequence ID" value="GIQ93127.1"/>
    <property type="molecule type" value="Genomic_DNA"/>
</dbReference>
<accession>A0A9K3DDY7</accession>
<name>A0A9K3DDY7_9EUKA</name>
<feature type="non-terminal residue" evidence="2">
    <location>
        <position position="98"/>
    </location>
</feature>
<reference evidence="2 3" key="1">
    <citation type="journal article" date="2018" name="PLoS ONE">
        <title>The draft genome of Kipferlia bialata reveals reductive genome evolution in fornicate parasites.</title>
        <authorList>
            <person name="Tanifuji G."/>
            <person name="Takabayashi S."/>
            <person name="Kume K."/>
            <person name="Takagi M."/>
            <person name="Nakayama T."/>
            <person name="Kamikawa R."/>
            <person name="Inagaki Y."/>
            <person name="Hashimoto T."/>
        </authorList>
    </citation>
    <scope>NUCLEOTIDE SEQUENCE [LARGE SCALE GENOMIC DNA]</scope>
    <source>
        <strain evidence="2">NY0173</strain>
    </source>
</reference>
<organism evidence="2 3">
    <name type="scientific">Kipferlia bialata</name>
    <dbReference type="NCBI Taxonomy" id="797122"/>
    <lineage>
        <taxon>Eukaryota</taxon>
        <taxon>Metamonada</taxon>
        <taxon>Carpediemonas-like organisms</taxon>
        <taxon>Kipferlia</taxon>
    </lineage>
</organism>